<dbReference type="Proteomes" id="UP000007875">
    <property type="component" value="Unassembled WGS sequence"/>
</dbReference>
<dbReference type="Ensembl" id="ENSCSAVT00000005599.1">
    <property type="protein sequence ID" value="ENSCSAVP00000005525.1"/>
    <property type="gene ID" value="ENSCSAVG00000003304.1"/>
</dbReference>
<sequence>MWLPSNRCGRHSLRGDRAPARRHRHRPSVLPRPPGSDEEDRG</sequence>
<proteinExistence type="predicted"/>
<keyword evidence="3" id="KW-1185">Reference proteome</keyword>
<protein>
    <submittedName>
        <fullName evidence="2">Uncharacterized protein</fullName>
    </submittedName>
</protein>
<organism evidence="2 3">
    <name type="scientific">Ciona savignyi</name>
    <name type="common">Pacific transparent sea squirt</name>
    <dbReference type="NCBI Taxonomy" id="51511"/>
    <lineage>
        <taxon>Eukaryota</taxon>
        <taxon>Metazoa</taxon>
        <taxon>Chordata</taxon>
        <taxon>Tunicata</taxon>
        <taxon>Ascidiacea</taxon>
        <taxon>Phlebobranchia</taxon>
        <taxon>Cionidae</taxon>
        <taxon>Ciona</taxon>
    </lineage>
</organism>
<reference evidence="3" key="1">
    <citation type="submission" date="2003-08" db="EMBL/GenBank/DDBJ databases">
        <authorList>
            <person name="Birren B."/>
            <person name="Nusbaum C."/>
            <person name="Abebe A."/>
            <person name="Abouelleil A."/>
            <person name="Adekoya E."/>
            <person name="Ait-zahra M."/>
            <person name="Allen N."/>
            <person name="Allen T."/>
            <person name="An P."/>
            <person name="Anderson M."/>
            <person name="Anderson S."/>
            <person name="Arachchi H."/>
            <person name="Armbruster J."/>
            <person name="Bachantsang P."/>
            <person name="Baldwin J."/>
            <person name="Barry A."/>
            <person name="Bayul T."/>
            <person name="Blitshsteyn B."/>
            <person name="Bloom T."/>
            <person name="Blye J."/>
            <person name="Boguslavskiy L."/>
            <person name="Borowsky M."/>
            <person name="Boukhgalter B."/>
            <person name="Brunache A."/>
            <person name="Butler J."/>
            <person name="Calixte N."/>
            <person name="Calvo S."/>
            <person name="Camarata J."/>
            <person name="Campo K."/>
            <person name="Chang J."/>
            <person name="Cheshatsang Y."/>
            <person name="Citroen M."/>
            <person name="Collymore A."/>
            <person name="Considine T."/>
            <person name="Cook A."/>
            <person name="Cooke P."/>
            <person name="Corum B."/>
            <person name="Cuomo C."/>
            <person name="David R."/>
            <person name="Dawoe T."/>
            <person name="Degray S."/>
            <person name="Dodge S."/>
            <person name="Dooley K."/>
            <person name="Dorje P."/>
            <person name="Dorjee K."/>
            <person name="Dorris L."/>
            <person name="Duffey N."/>
            <person name="Dupes A."/>
            <person name="Elkins T."/>
            <person name="Engels R."/>
            <person name="Erickson J."/>
            <person name="Farina A."/>
            <person name="Faro S."/>
            <person name="Ferreira P."/>
            <person name="Fischer H."/>
            <person name="Fitzgerald M."/>
            <person name="Foley K."/>
            <person name="Gage D."/>
            <person name="Galagan J."/>
            <person name="Gearin G."/>
            <person name="Gnerre S."/>
            <person name="Gnirke A."/>
            <person name="Goyette A."/>
            <person name="Graham J."/>
            <person name="Grandbois E."/>
            <person name="Gyaltsen K."/>
            <person name="Hafez N."/>
            <person name="Hagopian D."/>
            <person name="Hagos B."/>
            <person name="Hall J."/>
            <person name="Hatcher B."/>
            <person name="Heller A."/>
            <person name="Higgins H."/>
            <person name="Honan T."/>
            <person name="Horn A."/>
            <person name="Houde N."/>
            <person name="Hughes L."/>
            <person name="Hulme W."/>
            <person name="Husby E."/>
            <person name="Iliev I."/>
            <person name="Jaffe D."/>
            <person name="Jones C."/>
            <person name="Kamal M."/>
            <person name="Kamat A."/>
            <person name="Kamvysselis M."/>
            <person name="Karlsson E."/>
            <person name="Kells C."/>
            <person name="Kieu A."/>
            <person name="Kisner P."/>
            <person name="Kodira C."/>
            <person name="Kulbokas E."/>
            <person name="Labutti K."/>
            <person name="Lama D."/>
            <person name="Landers T."/>
            <person name="Leger J."/>
            <person name="Levine S."/>
            <person name="Lewis D."/>
            <person name="Lewis T."/>
            <person name="Lindblad-toh K."/>
            <person name="Liu X."/>
            <person name="Lokyitsang T."/>
            <person name="Lokyitsang Y."/>
            <person name="Lucien O."/>
            <person name="Lui A."/>
            <person name="Ma L.J."/>
            <person name="Mabbitt R."/>
            <person name="Macdonald J."/>
            <person name="Maclean C."/>
            <person name="Major J."/>
            <person name="Manning J."/>
            <person name="Marabella R."/>
            <person name="Maru K."/>
            <person name="Matthews C."/>
            <person name="Mauceli E."/>
            <person name="Mccarthy M."/>
            <person name="Mcdonough S."/>
            <person name="Mcghee T."/>
            <person name="Meldrim J."/>
            <person name="Meneus L."/>
            <person name="Mesirov J."/>
            <person name="Mihalev A."/>
            <person name="Mihova T."/>
            <person name="Mikkelsen T."/>
            <person name="Mlenga V."/>
            <person name="Moru K."/>
            <person name="Mozes J."/>
            <person name="Mulrain L."/>
            <person name="Munson G."/>
            <person name="Naylor J."/>
            <person name="Newes C."/>
            <person name="Nguyen C."/>
            <person name="Nguyen N."/>
            <person name="Nguyen T."/>
            <person name="Nicol R."/>
            <person name="Nielsen C."/>
            <person name="Nizzari M."/>
            <person name="Norbu C."/>
            <person name="Norbu N."/>
            <person name="O'donnell P."/>
            <person name="Okoawo O."/>
            <person name="O'leary S."/>
            <person name="Omotosho B."/>
            <person name="O'neill K."/>
            <person name="Osman S."/>
            <person name="Parker S."/>
            <person name="Perrin D."/>
            <person name="Phunkhang P."/>
            <person name="Piqani B."/>
            <person name="Purcell S."/>
            <person name="Rachupka T."/>
            <person name="Ramasamy U."/>
            <person name="Rameau R."/>
            <person name="Ray V."/>
            <person name="Raymond C."/>
            <person name="Retta R."/>
            <person name="Richardson S."/>
            <person name="Rise C."/>
            <person name="Rodriguez J."/>
            <person name="Rogers J."/>
            <person name="Rogov P."/>
            <person name="Rutman M."/>
            <person name="Schupbach R."/>
            <person name="Seaman C."/>
            <person name="Settipalli S."/>
            <person name="Sharpe T."/>
            <person name="Sheridan J."/>
            <person name="Sherpa N."/>
            <person name="Shi J."/>
            <person name="Smirnov S."/>
            <person name="Smith C."/>
            <person name="Sougnez C."/>
            <person name="Spencer B."/>
            <person name="Stalker J."/>
            <person name="Stange-thomann N."/>
            <person name="Stavropoulos S."/>
            <person name="Stetson K."/>
            <person name="Stone C."/>
            <person name="Stone S."/>
            <person name="Stubbs M."/>
            <person name="Talamas J."/>
            <person name="Tchuinga P."/>
            <person name="Tenzing P."/>
            <person name="Tesfaye S."/>
            <person name="Theodore J."/>
            <person name="Thoulutsang Y."/>
            <person name="Topham K."/>
            <person name="Towey S."/>
            <person name="Tsamla T."/>
            <person name="Tsomo N."/>
            <person name="Vallee D."/>
            <person name="Vassiliev H."/>
            <person name="Venkataraman V."/>
            <person name="Vinson J."/>
            <person name="Vo A."/>
            <person name="Wade C."/>
            <person name="Wang S."/>
            <person name="Wangchuk T."/>
            <person name="Wangdi T."/>
            <person name="Whittaker C."/>
            <person name="Wilkinson J."/>
            <person name="Wu Y."/>
            <person name="Wyman D."/>
            <person name="Yadav S."/>
            <person name="Yang S."/>
            <person name="Yang X."/>
            <person name="Yeager S."/>
            <person name="Yee E."/>
            <person name="Young G."/>
            <person name="Zainoun J."/>
            <person name="Zembeck L."/>
            <person name="Zimmer A."/>
            <person name="Zody M."/>
            <person name="Lander E."/>
        </authorList>
    </citation>
    <scope>NUCLEOTIDE SEQUENCE [LARGE SCALE GENOMIC DNA]</scope>
</reference>
<evidence type="ECO:0000313" key="2">
    <source>
        <dbReference type="Ensembl" id="ENSCSAVP00000005525.1"/>
    </source>
</evidence>
<accession>H2YJM6</accession>
<dbReference type="HOGENOM" id="CLU_3260266_0_0_1"/>
<reference evidence="2" key="2">
    <citation type="submission" date="2025-08" db="UniProtKB">
        <authorList>
            <consortium name="Ensembl"/>
        </authorList>
    </citation>
    <scope>IDENTIFICATION</scope>
</reference>
<evidence type="ECO:0000313" key="3">
    <source>
        <dbReference type="Proteomes" id="UP000007875"/>
    </source>
</evidence>
<evidence type="ECO:0000256" key="1">
    <source>
        <dbReference type="SAM" id="MobiDB-lite"/>
    </source>
</evidence>
<feature type="region of interest" description="Disordered" evidence="1">
    <location>
        <begin position="1"/>
        <end position="42"/>
    </location>
</feature>
<dbReference type="AlphaFoldDB" id="H2YJM6"/>
<name>H2YJM6_CIOSA</name>
<dbReference type="InParanoid" id="H2YJM6"/>
<reference evidence="2" key="3">
    <citation type="submission" date="2025-09" db="UniProtKB">
        <authorList>
            <consortium name="Ensembl"/>
        </authorList>
    </citation>
    <scope>IDENTIFICATION</scope>
</reference>